<dbReference type="AlphaFoldDB" id="A0A814IVZ4"/>
<sequence>YYNYIIQAYRTERWWLILQAILPSALRCAYLTVSIEDYIKLSLESLNPNINLPSDTKTTIQNNFENLILNNTAPKIDQSSSNLSTTDIEQKWSNLALDSNLNRIIVDADTLKKLLECKVYFTYDTIAIDCEISLDISIKSDFILPIQFSHLSVAFNVPEYDNVVSTTDKKEQLYFSPMEYKTLSFKFSPQNEHVHRVLEVVSISLIYGDETKRHIDFHWKGNQQQQLGLINIPLTPKWQLHTGHTLWENIPIRRKTNFITRTAAVTLTADHKLPVLLYEYYPIKIHILNCENGDIETAKLTCSCANTDETNPTQDDTFLSYTTDSSIEITRTCTIKTKPIPKDGQIEQDLYVRCHNNHERDISIRLYYERLNFHCMKELVVHLNVVDPFSIQFQTMGMMMEPLLSLRAQEPFILMIDTKCTSSIDITITNSLLKPSQSINSESAIESQIKNTQLKLDEVVTEGFCLRTQPIQAPIVSNLVVGEYSLYWKRSSHPNIPELCTTFSLADFNVEQQPIYIEANLPNLVAIQKPFQASYRIHNHTSSVHEYKVHLEQINLVMAISGATVTSVLVPPHSSSDVSYTLVPTLCGFVQLPRLKLSMIRPQQNDIDESIEKTLPTHIFVVPMAKSIEIPLTT</sequence>
<comment type="caution">
    <text evidence="1">The sequence shown here is derived from an EMBL/GenBank/DDBJ whole genome shotgun (WGS) entry which is preliminary data.</text>
</comment>
<proteinExistence type="predicted"/>
<organism evidence="1 3">
    <name type="scientific">Didymodactylos carnosus</name>
    <dbReference type="NCBI Taxonomy" id="1234261"/>
    <lineage>
        <taxon>Eukaryota</taxon>
        <taxon>Metazoa</taxon>
        <taxon>Spiralia</taxon>
        <taxon>Gnathifera</taxon>
        <taxon>Rotifera</taxon>
        <taxon>Eurotatoria</taxon>
        <taxon>Bdelloidea</taxon>
        <taxon>Philodinida</taxon>
        <taxon>Philodinidae</taxon>
        <taxon>Didymodactylos</taxon>
    </lineage>
</organism>
<dbReference type="PANTHER" id="PTHR14374:SF0">
    <property type="entry name" value="TRAFFICKING PROTEIN PARTICLE COMPLEX SUBUNIT 11"/>
    <property type="match status" value="1"/>
</dbReference>
<evidence type="ECO:0000313" key="1">
    <source>
        <dbReference type="EMBL" id="CAF1029724.1"/>
    </source>
</evidence>
<accession>A0A814IVZ4</accession>
<evidence type="ECO:0000313" key="3">
    <source>
        <dbReference type="Proteomes" id="UP000663829"/>
    </source>
</evidence>
<reference evidence="1" key="1">
    <citation type="submission" date="2021-02" db="EMBL/GenBank/DDBJ databases">
        <authorList>
            <person name="Nowell W R."/>
        </authorList>
    </citation>
    <scope>NUCLEOTIDE SEQUENCE</scope>
</reference>
<dbReference type="GO" id="GO:0005737">
    <property type="term" value="C:cytoplasm"/>
    <property type="evidence" value="ECO:0007669"/>
    <property type="project" value="TreeGrafter"/>
</dbReference>
<keyword evidence="3" id="KW-1185">Reference proteome</keyword>
<evidence type="ECO:0000313" key="2">
    <source>
        <dbReference type="EMBL" id="CAF3800680.1"/>
    </source>
</evidence>
<protein>
    <recommendedName>
        <fullName evidence="4">Trafficking protein particle complex subunit 11</fullName>
    </recommendedName>
</protein>
<dbReference type="Proteomes" id="UP000681722">
    <property type="component" value="Unassembled WGS sequence"/>
</dbReference>
<dbReference type="Proteomes" id="UP000663829">
    <property type="component" value="Unassembled WGS sequence"/>
</dbReference>
<dbReference type="EMBL" id="CAJNOQ010003793">
    <property type="protein sequence ID" value="CAF1029724.1"/>
    <property type="molecule type" value="Genomic_DNA"/>
</dbReference>
<gene>
    <name evidence="1" type="ORF">GPM918_LOCUS15217</name>
    <name evidence="2" type="ORF">SRO942_LOCUS15217</name>
</gene>
<name>A0A814IVZ4_9BILA</name>
<dbReference type="OrthoDB" id="6278596at2759"/>
<dbReference type="EMBL" id="CAJOBC010003793">
    <property type="protein sequence ID" value="CAF3800680.1"/>
    <property type="molecule type" value="Genomic_DNA"/>
</dbReference>
<feature type="non-terminal residue" evidence="1">
    <location>
        <position position="634"/>
    </location>
</feature>
<dbReference type="PANTHER" id="PTHR14374">
    <property type="entry name" value="FOIE GRAS"/>
    <property type="match status" value="1"/>
</dbReference>
<evidence type="ECO:0008006" key="4">
    <source>
        <dbReference type="Google" id="ProtNLM"/>
    </source>
</evidence>